<evidence type="ECO:0000313" key="1">
    <source>
        <dbReference type="EMBL" id="GBL76429.1"/>
    </source>
</evidence>
<name>A0A4Y2AAS1_ARAVE</name>
<dbReference type="OrthoDB" id="6726119at2759"/>
<sequence length="88" mass="10067">MFGFPPSVSRVYKRVFGSRKYVYYSPETLEACLNAVSPYLCTLKDAEAVFGISKRIICYKRNQVLIRKPKRPLVISNEEEKTVASCIV</sequence>
<gene>
    <name evidence="1" type="ORF">AVEN_53199_1</name>
</gene>
<dbReference type="Proteomes" id="UP000499080">
    <property type="component" value="Unassembled WGS sequence"/>
</dbReference>
<accession>A0A4Y2AAS1</accession>
<organism evidence="1 2">
    <name type="scientific">Araneus ventricosus</name>
    <name type="common">Orbweaver spider</name>
    <name type="synonym">Epeira ventricosa</name>
    <dbReference type="NCBI Taxonomy" id="182803"/>
    <lineage>
        <taxon>Eukaryota</taxon>
        <taxon>Metazoa</taxon>
        <taxon>Ecdysozoa</taxon>
        <taxon>Arthropoda</taxon>
        <taxon>Chelicerata</taxon>
        <taxon>Arachnida</taxon>
        <taxon>Araneae</taxon>
        <taxon>Araneomorphae</taxon>
        <taxon>Entelegynae</taxon>
        <taxon>Araneoidea</taxon>
        <taxon>Araneidae</taxon>
        <taxon>Araneus</taxon>
    </lineage>
</organism>
<comment type="caution">
    <text evidence="1">The sequence shown here is derived from an EMBL/GenBank/DDBJ whole genome shotgun (WGS) entry which is preliminary data.</text>
</comment>
<dbReference type="EMBL" id="BGPR01000010">
    <property type="protein sequence ID" value="GBL76429.1"/>
    <property type="molecule type" value="Genomic_DNA"/>
</dbReference>
<evidence type="ECO:0000313" key="2">
    <source>
        <dbReference type="Proteomes" id="UP000499080"/>
    </source>
</evidence>
<protein>
    <recommendedName>
        <fullName evidence="3">HTH psq-type domain-containing protein</fullName>
    </recommendedName>
</protein>
<dbReference type="AlphaFoldDB" id="A0A4Y2AAS1"/>
<proteinExistence type="predicted"/>
<keyword evidence="2" id="KW-1185">Reference proteome</keyword>
<reference evidence="1 2" key="1">
    <citation type="journal article" date="2019" name="Sci. Rep.">
        <title>Orb-weaving spider Araneus ventricosus genome elucidates the spidroin gene catalogue.</title>
        <authorList>
            <person name="Kono N."/>
            <person name="Nakamura H."/>
            <person name="Ohtoshi R."/>
            <person name="Moran D.A.P."/>
            <person name="Shinohara A."/>
            <person name="Yoshida Y."/>
            <person name="Fujiwara M."/>
            <person name="Mori M."/>
            <person name="Tomita M."/>
            <person name="Arakawa K."/>
        </authorList>
    </citation>
    <scope>NUCLEOTIDE SEQUENCE [LARGE SCALE GENOMIC DNA]</scope>
</reference>
<evidence type="ECO:0008006" key="3">
    <source>
        <dbReference type="Google" id="ProtNLM"/>
    </source>
</evidence>